<evidence type="ECO:0000259" key="8">
    <source>
        <dbReference type="Pfam" id="PF04234"/>
    </source>
</evidence>
<keyword evidence="3 7" id="KW-0732">Signal</keyword>
<feature type="compositionally biased region" description="Basic and acidic residues" evidence="5">
    <location>
        <begin position="122"/>
        <end position="139"/>
    </location>
</feature>
<keyword evidence="6" id="KW-0472">Membrane</keyword>
<dbReference type="GO" id="GO:0046688">
    <property type="term" value="P:response to copper ion"/>
    <property type="evidence" value="ECO:0007669"/>
    <property type="project" value="InterPro"/>
</dbReference>
<dbReference type="NCBIfam" id="TIGR02537">
    <property type="entry name" value="arch_flag_Nterm"/>
    <property type="match status" value="1"/>
</dbReference>
<dbReference type="GO" id="GO:0006825">
    <property type="term" value="P:copper ion transport"/>
    <property type="evidence" value="ECO:0007669"/>
    <property type="project" value="InterPro"/>
</dbReference>
<dbReference type="InterPro" id="IPR013373">
    <property type="entry name" value="Flagellin/pilin_N_arc"/>
</dbReference>
<accession>A0A926S2Q2</accession>
<keyword evidence="10" id="KW-1185">Reference proteome</keyword>
<name>A0A926S2Q2_9BACI</name>
<dbReference type="Pfam" id="PF04234">
    <property type="entry name" value="CopC"/>
    <property type="match status" value="1"/>
</dbReference>
<evidence type="ECO:0000313" key="9">
    <source>
        <dbReference type="EMBL" id="MBD1382219.1"/>
    </source>
</evidence>
<feature type="compositionally biased region" description="Acidic residues" evidence="5">
    <location>
        <begin position="140"/>
        <end position="160"/>
    </location>
</feature>
<evidence type="ECO:0000256" key="7">
    <source>
        <dbReference type="SAM" id="SignalP"/>
    </source>
</evidence>
<dbReference type="AlphaFoldDB" id="A0A926S2Q2"/>
<keyword evidence="2" id="KW-0479">Metal-binding</keyword>
<dbReference type="EMBL" id="JACXAI010000027">
    <property type="protein sequence ID" value="MBD1382219.1"/>
    <property type="molecule type" value="Genomic_DNA"/>
</dbReference>
<dbReference type="Proteomes" id="UP000626844">
    <property type="component" value="Unassembled WGS sequence"/>
</dbReference>
<dbReference type="GO" id="GO:0005507">
    <property type="term" value="F:copper ion binding"/>
    <property type="evidence" value="ECO:0007669"/>
    <property type="project" value="InterPro"/>
</dbReference>
<feature type="region of interest" description="Disordered" evidence="5">
    <location>
        <begin position="116"/>
        <end position="164"/>
    </location>
</feature>
<dbReference type="GO" id="GO:0005886">
    <property type="term" value="C:plasma membrane"/>
    <property type="evidence" value="ECO:0007669"/>
    <property type="project" value="TreeGrafter"/>
</dbReference>
<sequence>MKNIIVMLTAIFLMVPAVTSAHTHLETSNPKEGQVVKEKLNEIVLTFGTPIEELSKMTVTRDGNEVQLSEMNVENNEMTGSLDKPLENGSYVVNWNIVGEDGHPIEGQLTFSVETKQEEEETAKKEEKQTTENENRAEGSDETAEEQPETDLENEEESNENEGQSSLFTTVLIIVLAIVLIAGAGVLIKRKK</sequence>
<keyword evidence="6" id="KW-1133">Transmembrane helix</keyword>
<dbReference type="InterPro" id="IPR032694">
    <property type="entry name" value="CopC/D"/>
</dbReference>
<dbReference type="InterPro" id="IPR014755">
    <property type="entry name" value="Cu-Rt/internalin_Ig-like"/>
</dbReference>
<feature type="transmembrane region" description="Helical" evidence="6">
    <location>
        <begin position="167"/>
        <end position="188"/>
    </location>
</feature>
<dbReference type="RefSeq" id="WP_191160202.1">
    <property type="nucleotide sequence ID" value="NZ_JACXAI010000027.1"/>
</dbReference>
<dbReference type="GO" id="GO:0042597">
    <property type="term" value="C:periplasmic space"/>
    <property type="evidence" value="ECO:0007669"/>
    <property type="project" value="InterPro"/>
</dbReference>
<dbReference type="InterPro" id="IPR014756">
    <property type="entry name" value="Ig_E-set"/>
</dbReference>
<evidence type="ECO:0000256" key="4">
    <source>
        <dbReference type="ARBA" id="ARBA00023008"/>
    </source>
</evidence>
<dbReference type="PANTHER" id="PTHR34820">
    <property type="entry name" value="INNER MEMBRANE PROTEIN YEBZ"/>
    <property type="match status" value="1"/>
</dbReference>
<feature type="chain" id="PRO_5037554277" evidence="7">
    <location>
        <begin position="22"/>
        <end position="192"/>
    </location>
</feature>
<comment type="caution">
    <text evidence="9">The sequence shown here is derived from an EMBL/GenBank/DDBJ whole genome shotgun (WGS) entry which is preliminary data.</text>
</comment>
<dbReference type="SUPFAM" id="SSF81296">
    <property type="entry name" value="E set domains"/>
    <property type="match status" value="1"/>
</dbReference>
<feature type="domain" description="CopC" evidence="8">
    <location>
        <begin position="22"/>
        <end position="113"/>
    </location>
</feature>
<dbReference type="GO" id="GO:0030313">
    <property type="term" value="C:cell envelope"/>
    <property type="evidence" value="ECO:0007669"/>
    <property type="project" value="UniProtKB-SubCell"/>
</dbReference>
<reference evidence="9" key="1">
    <citation type="submission" date="2020-09" db="EMBL/GenBank/DDBJ databases">
        <title>A novel bacterium of genus Bacillus, isolated from South China Sea.</title>
        <authorList>
            <person name="Huang H."/>
            <person name="Mo K."/>
            <person name="Hu Y."/>
        </authorList>
    </citation>
    <scope>NUCLEOTIDE SEQUENCE</scope>
    <source>
        <strain evidence="9">IB182487</strain>
    </source>
</reference>
<evidence type="ECO:0000256" key="6">
    <source>
        <dbReference type="SAM" id="Phobius"/>
    </source>
</evidence>
<evidence type="ECO:0000256" key="2">
    <source>
        <dbReference type="ARBA" id="ARBA00022723"/>
    </source>
</evidence>
<dbReference type="PANTHER" id="PTHR34820:SF4">
    <property type="entry name" value="INNER MEMBRANE PROTEIN YEBZ"/>
    <property type="match status" value="1"/>
</dbReference>
<dbReference type="InterPro" id="IPR007348">
    <property type="entry name" value="CopC_dom"/>
</dbReference>
<evidence type="ECO:0000256" key="3">
    <source>
        <dbReference type="ARBA" id="ARBA00022729"/>
    </source>
</evidence>
<evidence type="ECO:0000256" key="1">
    <source>
        <dbReference type="ARBA" id="ARBA00004196"/>
    </source>
</evidence>
<keyword evidence="4" id="KW-0186">Copper</keyword>
<dbReference type="Gene3D" id="2.60.40.1220">
    <property type="match status" value="1"/>
</dbReference>
<proteinExistence type="predicted"/>
<protein>
    <submittedName>
        <fullName evidence="9">Copper resistance protein CopC</fullName>
    </submittedName>
</protein>
<evidence type="ECO:0000256" key="5">
    <source>
        <dbReference type="SAM" id="MobiDB-lite"/>
    </source>
</evidence>
<evidence type="ECO:0000313" key="10">
    <source>
        <dbReference type="Proteomes" id="UP000626844"/>
    </source>
</evidence>
<keyword evidence="6" id="KW-0812">Transmembrane</keyword>
<feature type="signal peptide" evidence="7">
    <location>
        <begin position="1"/>
        <end position="21"/>
    </location>
</feature>
<comment type="subcellular location">
    <subcellularLocation>
        <location evidence="1">Cell envelope</location>
    </subcellularLocation>
</comment>
<organism evidence="9 10">
    <name type="scientific">Metabacillus arenae</name>
    <dbReference type="NCBI Taxonomy" id="2771434"/>
    <lineage>
        <taxon>Bacteria</taxon>
        <taxon>Bacillati</taxon>
        <taxon>Bacillota</taxon>
        <taxon>Bacilli</taxon>
        <taxon>Bacillales</taxon>
        <taxon>Bacillaceae</taxon>
        <taxon>Metabacillus</taxon>
    </lineage>
</organism>
<gene>
    <name evidence="9" type="ORF">IC621_18525</name>
</gene>